<keyword evidence="2" id="KW-1185">Reference proteome</keyword>
<name>A0A9P5PWW0_9AGAR</name>
<evidence type="ECO:0000313" key="1">
    <source>
        <dbReference type="EMBL" id="KAF9070738.1"/>
    </source>
</evidence>
<reference evidence="1" key="1">
    <citation type="submission" date="2020-11" db="EMBL/GenBank/DDBJ databases">
        <authorList>
            <consortium name="DOE Joint Genome Institute"/>
            <person name="Ahrendt S."/>
            <person name="Riley R."/>
            <person name="Andreopoulos W."/>
            <person name="Labutti K."/>
            <person name="Pangilinan J."/>
            <person name="Ruiz-Duenas F.J."/>
            <person name="Barrasa J.M."/>
            <person name="Sanchez-Garcia M."/>
            <person name="Camarero S."/>
            <person name="Miyauchi S."/>
            <person name="Serrano A."/>
            <person name="Linde D."/>
            <person name="Babiker R."/>
            <person name="Drula E."/>
            <person name="Ayuso-Fernandez I."/>
            <person name="Pacheco R."/>
            <person name="Padilla G."/>
            <person name="Ferreira P."/>
            <person name="Barriuso J."/>
            <person name="Kellner H."/>
            <person name="Castanera R."/>
            <person name="Alfaro M."/>
            <person name="Ramirez L."/>
            <person name="Pisabarro A.G."/>
            <person name="Kuo A."/>
            <person name="Tritt A."/>
            <person name="Lipzen A."/>
            <person name="He G."/>
            <person name="Yan M."/>
            <person name="Ng V."/>
            <person name="Cullen D."/>
            <person name="Martin F."/>
            <person name="Rosso M.-N."/>
            <person name="Henrissat B."/>
            <person name="Hibbett D."/>
            <person name="Martinez A.T."/>
            <person name="Grigoriev I.V."/>
        </authorList>
    </citation>
    <scope>NUCLEOTIDE SEQUENCE</scope>
    <source>
        <strain evidence="1">AH 40177</strain>
    </source>
</reference>
<proteinExistence type="predicted"/>
<evidence type="ECO:0000313" key="2">
    <source>
        <dbReference type="Proteomes" id="UP000772434"/>
    </source>
</evidence>
<accession>A0A9P5PWW0</accession>
<dbReference type="Proteomes" id="UP000772434">
    <property type="component" value="Unassembled WGS sequence"/>
</dbReference>
<comment type="caution">
    <text evidence="1">The sequence shown here is derived from an EMBL/GenBank/DDBJ whole genome shotgun (WGS) entry which is preliminary data.</text>
</comment>
<dbReference type="OrthoDB" id="3357519at2759"/>
<gene>
    <name evidence="1" type="ORF">BDP27DRAFT_1220370</name>
</gene>
<dbReference type="AlphaFoldDB" id="A0A9P5PWW0"/>
<protein>
    <recommendedName>
        <fullName evidence="3">F-box domain-containing protein</fullName>
    </recommendedName>
</protein>
<feature type="non-terminal residue" evidence="1">
    <location>
        <position position="192"/>
    </location>
</feature>
<organism evidence="1 2">
    <name type="scientific">Rhodocollybia butyracea</name>
    <dbReference type="NCBI Taxonomy" id="206335"/>
    <lineage>
        <taxon>Eukaryota</taxon>
        <taxon>Fungi</taxon>
        <taxon>Dikarya</taxon>
        <taxon>Basidiomycota</taxon>
        <taxon>Agaricomycotina</taxon>
        <taxon>Agaricomycetes</taxon>
        <taxon>Agaricomycetidae</taxon>
        <taxon>Agaricales</taxon>
        <taxon>Marasmiineae</taxon>
        <taxon>Omphalotaceae</taxon>
        <taxon>Rhodocollybia</taxon>
    </lineage>
</organism>
<sequence>MPVCSDCATQLFSPRIDLDLSVLRGKLRSDSGPFVSQPAEISTTLRNVQQDLTSCEDEIQRLEIRRAYLVEQRSLLQVYRDHLQAFSSPVRKLPNEILQRIFDDCCDMNYFRVGGRQHSYMQSEPALTLSSVSAQWRRNSLALSSIWSRITLSWMYEGEDYDRETAYEKLSSILDTFLNRSRQYPLTVSLEL</sequence>
<evidence type="ECO:0008006" key="3">
    <source>
        <dbReference type="Google" id="ProtNLM"/>
    </source>
</evidence>
<dbReference type="EMBL" id="JADNRY010000038">
    <property type="protein sequence ID" value="KAF9070738.1"/>
    <property type="molecule type" value="Genomic_DNA"/>
</dbReference>